<feature type="DNA-binding region" description="OmpR/PhoB-type" evidence="7">
    <location>
        <begin position="125"/>
        <end position="223"/>
    </location>
</feature>
<evidence type="ECO:0000256" key="2">
    <source>
        <dbReference type="ARBA" id="ARBA00023012"/>
    </source>
</evidence>
<dbReference type="PANTHER" id="PTHR48111">
    <property type="entry name" value="REGULATOR OF RPOS"/>
    <property type="match status" value="1"/>
</dbReference>
<evidence type="ECO:0000259" key="8">
    <source>
        <dbReference type="PROSITE" id="PS50110"/>
    </source>
</evidence>
<evidence type="ECO:0000256" key="6">
    <source>
        <dbReference type="PROSITE-ProRule" id="PRU00169"/>
    </source>
</evidence>
<keyword evidence="1 6" id="KW-0597">Phosphoprotein</keyword>
<dbReference type="GO" id="GO:0032993">
    <property type="term" value="C:protein-DNA complex"/>
    <property type="evidence" value="ECO:0007669"/>
    <property type="project" value="TreeGrafter"/>
</dbReference>
<dbReference type="GO" id="GO:0000156">
    <property type="term" value="F:phosphorelay response regulator activity"/>
    <property type="evidence" value="ECO:0007669"/>
    <property type="project" value="TreeGrafter"/>
</dbReference>
<dbReference type="GO" id="GO:0000976">
    <property type="term" value="F:transcription cis-regulatory region binding"/>
    <property type="evidence" value="ECO:0007669"/>
    <property type="project" value="TreeGrafter"/>
</dbReference>
<dbReference type="Gene3D" id="3.40.50.2300">
    <property type="match status" value="1"/>
</dbReference>
<dbReference type="PROSITE" id="PS50110">
    <property type="entry name" value="RESPONSE_REGULATORY"/>
    <property type="match status" value="1"/>
</dbReference>
<dbReference type="Pfam" id="PF00072">
    <property type="entry name" value="Response_reg"/>
    <property type="match status" value="1"/>
</dbReference>
<dbReference type="SMART" id="SM00862">
    <property type="entry name" value="Trans_reg_C"/>
    <property type="match status" value="1"/>
</dbReference>
<accession>A0A4V6MSF7</accession>
<dbReference type="InterPro" id="IPR001867">
    <property type="entry name" value="OmpR/PhoB-type_DNA-bd"/>
</dbReference>
<evidence type="ECO:0000256" key="3">
    <source>
        <dbReference type="ARBA" id="ARBA00023015"/>
    </source>
</evidence>
<evidence type="ECO:0000259" key="9">
    <source>
        <dbReference type="PROSITE" id="PS51755"/>
    </source>
</evidence>
<keyword evidence="4 7" id="KW-0238">DNA-binding</keyword>
<comment type="caution">
    <text evidence="10">The sequence shown here is derived from an EMBL/GenBank/DDBJ whole genome shotgun (WGS) entry which is preliminary data.</text>
</comment>
<organism evidence="10 11">
    <name type="scientific">Paenibacillus thalictri</name>
    <dbReference type="NCBI Taxonomy" id="2527873"/>
    <lineage>
        <taxon>Bacteria</taxon>
        <taxon>Bacillati</taxon>
        <taxon>Bacillota</taxon>
        <taxon>Bacilli</taxon>
        <taxon>Bacillales</taxon>
        <taxon>Paenibacillaceae</taxon>
        <taxon>Paenibacillus</taxon>
    </lineage>
</organism>
<protein>
    <submittedName>
        <fullName evidence="10">Response regulator transcription factor</fullName>
    </submittedName>
</protein>
<name>A0A4V6MSF7_9BACL</name>
<keyword evidence="11" id="KW-1185">Reference proteome</keyword>
<keyword evidence="5" id="KW-0804">Transcription</keyword>
<dbReference type="CDD" id="cd00383">
    <property type="entry name" value="trans_reg_C"/>
    <property type="match status" value="1"/>
</dbReference>
<dbReference type="InterPro" id="IPR036388">
    <property type="entry name" value="WH-like_DNA-bd_sf"/>
</dbReference>
<dbReference type="OrthoDB" id="9790442at2"/>
<feature type="domain" description="Response regulatory" evidence="8">
    <location>
        <begin position="2"/>
        <end position="116"/>
    </location>
</feature>
<evidence type="ECO:0000256" key="7">
    <source>
        <dbReference type="PROSITE-ProRule" id="PRU01091"/>
    </source>
</evidence>
<keyword evidence="3" id="KW-0805">Transcription regulation</keyword>
<dbReference type="InterPro" id="IPR016032">
    <property type="entry name" value="Sig_transdc_resp-reg_C-effctor"/>
</dbReference>
<evidence type="ECO:0000313" key="10">
    <source>
        <dbReference type="EMBL" id="TBL76280.1"/>
    </source>
</evidence>
<sequence>MRVLVVEDDHNLREAIASVLEDEQYEVDAADNGHDGLLSAEHGIYDLLILDIMLPGIDGITLIRTLRRKGIFTPALCLTARDTVEARVQGLDAGADDYLVKPFAINELLARIRALLRRSKGFGVGGELAYGAITLAVSEYEAVCNGQTVKLTSKEYELLSYLVQNKEQILKRDQIFNRVWGLDSDANETAVDLYIHYIRKKLMPSGCDHYIHTVRGVGYMLKAGDDHV</sequence>
<feature type="modified residue" description="4-aspartylphosphate" evidence="6">
    <location>
        <position position="51"/>
    </location>
</feature>
<dbReference type="GO" id="GO:0005829">
    <property type="term" value="C:cytosol"/>
    <property type="evidence" value="ECO:0007669"/>
    <property type="project" value="TreeGrafter"/>
</dbReference>
<dbReference type="SUPFAM" id="SSF46894">
    <property type="entry name" value="C-terminal effector domain of the bipartite response regulators"/>
    <property type="match status" value="1"/>
</dbReference>
<feature type="domain" description="OmpR/PhoB-type" evidence="9">
    <location>
        <begin position="125"/>
        <end position="223"/>
    </location>
</feature>
<dbReference type="Proteomes" id="UP000293142">
    <property type="component" value="Unassembled WGS sequence"/>
</dbReference>
<dbReference type="FunFam" id="3.40.50.2300:FF:000002">
    <property type="entry name" value="DNA-binding response regulator PhoP"/>
    <property type="match status" value="1"/>
</dbReference>
<dbReference type="SUPFAM" id="SSF52172">
    <property type="entry name" value="CheY-like"/>
    <property type="match status" value="1"/>
</dbReference>
<evidence type="ECO:0000256" key="1">
    <source>
        <dbReference type="ARBA" id="ARBA00022553"/>
    </source>
</evidence>
<keyword evidence="2" id="KW-0902">Two-component regulatory system</keyword>
<dbReference type="AlphaFoldDB" id="A0A4V6MSF7"/>
<dbReference type="InterPro" id="IPR001789">
    <property type="entry name" value="Sig_transdc_resp-reg_receiver"/>
</dbReference>
<evidence type="ECO:0000313" key="11">
    <source>
        <dbReference type="Proteomes" id="UP000293142"/>
    </source>
</evidence>
<dbReference type="EMBL" id="SIRE01000014">
    <property type="protein sequence ID" value="TBL76280.1"/>
    <property type="molecule type" value="Genomic_DNA"/>
</dbReference>
<evidence type="ECO:0000256" key="4">
    <source>
        <dbReference type="ARBA" id="ARBA00023125"/>
    </source>
</evidence>
<proteinExistence type="predicted"/>
<dbReference type="Pfam" id="PF00486">
    <property type="entry name" value="Trans_reg_C"/>
    <property type="match status" value="1"/>
</dbReference>
<dbReference type="InterPro" id="IPR039420">
    <property type="entry name" value="WalR-like"/>
</dbReference>
<dbReference type="PANTHER" id="PTHR48111:SF22">
    <property type="entry name" value="REGULATOR OF RPOS"/>
    <property type="match status" value="1"/>
</dbReference>
<dbReference type="RefSeq" id="WP_131015186.1">
    <property type="nucleotide sequence ID" value="NZ_SIRE01000014.1"/>
</dbReference>
<dbReference type="Gene3D" id="1.10.10.10">
    <property type="entry name" value="Winged helix-like DNA-binding domain superfamily/Winged helix DNA-binding domain"/>
    <property type="match status" value="1"/>
</dbReference>
<dbReference type="Gene3D" id="6.10.250.690">
    <property type="match status" value="1"/>
</dbReference>
<dbReference type="GO" id="GO:0006355">
    <property type="term" value="P:regulation of DNA-templated transcription"/>
    <property type="evidence" value="ECO:0007669"/>
    <property type="project" value="InterPro"/>
</dbReference>
<dbReference type="InterPro" id="IPR011006">
    <property type="entry name" value="CheY-like_superfamily"/>
</dbReference>
<dbReference type="SMART" id="SM00448">
    <property type="entry name" value="REC"/>
    <property type="match status" value="1"/>
</dbReference>
<reference evidence="10 11" key="1">
    <citation type="submission" date="2019-02" db="EMBL/GenBank/DDBJ databases">
        <title>Paenibacillus sp. nov., isolated from surface-sterilized tissue of Thalictrum simplex L.</title>
        <authorList>
            <person name="Tuo L."/>
        </authorList>
    </citation>
    <scope>NUCLEOTIDE SEQUENCE [LARGE SCALE GENOMIC DNA]</scope>
    <source>
        <strain evidence="10 11">N2SHLJ1</strain>
    </source>
</reference>
<evidence type="ECO:0000256" key="5">
    <source>
        <dbReference type="ARBA" id="ARBA00023163"/>
    </source>
</evidence>
<gene>
    <name evidence="10" type="ORF">EYB31_19980</name>
</gene>
<dbReference type="PROSITE" id="PS51755">
    <property type="entry name" value="OMPR_PHOB"/>
    <property type="match status" value="1"/>
</dbReference>